<dbReference type="Pfam" id="PF14534">
    <property type="entry name" value="DUF4440"/>
    <property type="match status" value="1"/>
</dbReference>
<dbReference type="KEGG" id="wma:WM2015_858"/>
<organism evidence="1 2">
    <name type="scientific">Wenzhouxiangella marina</name>
    <dbReference type="NCBI Taxonomy" id="1579979"/>
    <lineage>
        <taxon>Bacteria</taxon>
        <taxon>Pseudomonadati</taxon>
        <taxon>Pseudomonadota</taxon>
        <taxon>Gammaproteobacteria</taxon>
        <taxon>Chromatiales</taxon>
        <taxon>Wenzhouxiangellaceae</taxon>
        <taxon>Wenzhouxiangella</taxon>
    </lineage>
</organism>
<sequence length="151" mass="16810">MTKRLLLAMLLLLLQSTTFAAVADEQAELERMLHAFLAGAGEQAVHERFWAEDLIYTSSSGQRFGKDRIMAGFEEAAEEAPAGPSYGGEEVNIRVMGDIAVITFRLFAEQDGERIGEYFNTGIFRKEGGEWRAFTWQATRIPPESEANGDD</sequence>
<evidence type="ECO:0000313" key="1">
    <source>
        <dbReference type="EMBL" id="AKS41239.1"/>
    </source>
</evidence>
<dbReference type="SUPFAM" id="SSF54427">
    <property type="entry name" value="NTF2-like"/>
    <property type="match status" value="1"/>
</dbReference>
<dbReference type="InterPro" id="IPR027843">
    <property type="entry name" value="DUF4440"/>
</dbReference>
<dbReference type="RefSeq" id="WP_082169428.1">
    <property type="nucleotide sequence ID" value="NZ_CP012154.1"/>
</dbReference>
<dbReference type="EMBL" id="CP012154">
    <property type="protein sequence ID" value="AKS41239.1"/>
    <property type="molecule type" value="Genomic_DNA"/>
</dbReference>
<name>A0A0K0XU61_9GAMM</name>
<protein>
    <submittedName>
        <fullName evidence="1">SnoaL-like domain protein</fullName>
    </submittedName>
</protein>
<dbReference type="Gene3D" id="3.10.450.50">
    <property type="match status" value="1"/>
</dbReference>
<reference evidence="1 2" key="1">
    <citation type="submission" date="2015-07" db="EMBL/GenBank/DDBJ databases">
        <authorList>
            <person name="Noorani M."/>
        </authorList>
    </citation>
    <scope>NUCLEOTIDE SEQUENCE [LARGE SCALE GENOMIC DNA]</scope>
    <source>
        <strain evidence="1 2">KCTC 42284</strain>
    </source>
</reference>
<proteinExistence type="predicted"/>
<evidence type="ECO:0000313" key="2">
    <source>
        <dbReference type="Proteomes" id="UP000066624"/>
    </source>
</evidence>
<gene>
    <name evidence="1" type="ORF">WM2015_858</name>
</gene>
<dbReference type="AlphaFoldDB" id="A0A0K0XU61"/>
<keyword evidence="2" id="KW-1185">Reference proteome</keyword>
<accession>A0A0K0XU61</accession>
<dbReference type="Proteomes" id="UP000066624">
    <property type="component" value="Chromosome"/>
</dbReference>
<dbReference type="InterPro" id="IPR032710">
    <property type="entry name" value="NTF2-like_dom_sf"/>
</dbReference>